<dbReference type="AlphaFoldDB" id="A0A6A3G0A6"/>
<evidence type="ECO:0000313" key="1">
    <source>
        <dbReference type="EMBL" id="KAE8950882.1"/>
    </source>
</evidence>
<protein>
    <submittedName>
        <fullName evidence="1">Uncharacterized protein</fullName>
    </submittedName>
</protein>
<sequence length="42" mass="4845">TRLQDIVSEQLNVLHTLRVPSPCVGQRRTTSVKHITTLRYAR</sequence>
<feature type="non-terminal residue" evidence="1">
    <location>
        <position position="1"/>
    </location>
</feature>
<comment type="caution">
    <text evidence="1">The sequence shown here is derived from an EMBL/GenBank/DDBJ whole genome shotgun (WGS) entry which is preliminary data.</text>
</comment>
<gene>
    <name evidence="1" type="ORF">PR002_g33147</name>
</gene>
<dbReference type="EMBL" id="QXFU01013334">
    <property type="protein sequence ID" value="KAE8950882.1"/>
    <property type="molecule type" value="Genomic_DNA"/>
</dbReference>
<name>A0A6A3G0A6_9STRA</name>
<proteinExistence type="predicted"/>
<accession>A0A6A3G0A6</accession>
<reference evidence="1 2" key="1">
    <citation type="submission" date="2018-09" db="EMBL/GenBank/DDBJ databases">
        <title>Genomic investigation of the strawberry pathogen Phytophthora fragariae indicates pathogenicity is determined by transcriptional variation in three key races.</title>
        <authorList>
            <person name="Adams T.M."/>
            <person name="Armitage A.D."/>
            <person name="Sobczyk M.K."/>
            <person name="Bates H.J."/>
            <person name="Dunwell J.M."/>
            <person name="Nellist C.F."/>
            <person name="Harrison R.J."/>
        </authorList>
    </citation>
    <scope>NUCLEOTIDE SEQUENCE [LARGE SCALE GENOMIC DNA]</scope>
    <source>
        <strain evidence="1 2">SCRP324</strain>
    </source>
</reference>
<evidence type="ECO:0000313" key="2">
    <source>
        <dbReference type="Proteomes" id="UP000435112"/>
    </source>
</evidence>
<organism evidence="1 2">
    <name type="scientific">Phytophthora rubi</name>
    <dbReference type="NCBI Taxonomy" id="129364"/>
    <lineage>
        <taxon>Eukaryota</taxon>
        <taxon>Sar</taxon>
        <taxon>Stramenopiles</taxon>
        <taxon>Oomycota</taxon>
        <taxon>Peronosporomycetes</taxon>
        <taxon>Peronosporales</taxon>
        <taxon>Peronosporaceae</taxon>
        <taxon>Phytophthora</taxon>
    </lineage>
</organism>
<dbReference type="Proteomes" id="UP000435112">
    <property type="component" value="Unassembled WGS sequence"/>
</dbReference>